<comment type="function">
    <text evidence="7">Accepts ubiquitin from the E1 complex and catalyzes its covalent attachment to other proteins. In vitro catalyzes 'Lys-48'-linked polyubiquitination. Involved in endoplasmic reticulum-associated degradation (ERAD). Required for sterol-induced ubiquitination of 3-hydroxy-3-methylglutaryl coenzyme A reductase and its subsequent proteasomal degradation.</text>
</comment>
<dbReference type="Pfam" id="PF00179">
    <property type="entry name" value="UQ_con"/>
    <property type="match status" value="1"/>
</dbReference>
<dbReference type="PANTHER" id="PTHR24067">
    <property type="entry name" value="UBIQUITIN-CONJUGATING ENZYME E2"/>
    <property type="match status" value="1"/>
</dbReference>
<evidence type="ECO:0000313" key="17">
    <source>
        <dbReference type="WBParaSite" id="jg20491"/>
    </source>
</evidence>
<reference evidence="17" key="1">
    <citation type="submission" date="2022-11" db="UniProtKB">
        <authorList>
            <consortium name="WormBaseParasite"/>
        </authorList>
    </citation>
    <scope>IDENTIFICATION</scope>
</reference>
<sequence>MVGMALRRLMSEFKQLSKNPPEGILAGPVDEENFFEWDCLITGPEGTSFAGGLFPAKLFFNADYPLAPPKMKFTCNMFHPNIYPDGSVCISILHSGGDPTGYETSAEQWSPVQSVEKILISVLNLLAEPNVESPANVCAAKMMRENPSQFKEIAKDVVRKSLVRPELP</sequence>
<comment type="catalytic activity">
    <reaction evidence="1">
        <text>S-ubiquitinyl-[E1 ubiquitin-activating enzyme]-L-cysteine + [E2 ubiquitin-conjugating enzyme]-L-cysteine = [E1 ubiquitin-activating enzyme]-L-cysteine + S-ubiquitinyl-[E2 ubiquitin-conjugating enzyme]-L-cysteine.</text>
        <dbReference type="EC" id="2.3.2.23"/>
    </reaction>
</comment>
<accession>A0A915DL24</accession>
<dbReference type="AlphaFoldDB" id="A0A915DL24"/>
<feature type="active site" description="Glycyl thioester intermediate" evidence="13">
    <location>
        <position position="89"/>
    </location>
</feature>
<keyword evidence="16" id="KW-1185">Reference proteome</keyword>
<keyword evidence="6 14" id="KW-0067">ATP-binding</keyword>
<evidence type="ECO:0000256" key="4">
    <source>
        <dbReference type="ARBA" id="ARBA00022741"/>
    </source>
</evidence>
<dbReference type="CDD" id="cd23796">
    <property type="entry name" value="UBCc_UBE2G2"/>
    <property type="match status" value="1"/>
</dbReference>
<evidence type="ECO:0000256" key="1">
    <source>
        <dbReference type="ARBA" id="ARBA00000485"/>
    </source>
</evidence>
<comment type="subunit">
    <text evidence="8">Interacts with AUP1 (via C-terminus); the interaction recruits UBE2G2 to lipid droplets. Interacts with ubiquitin ligases AMFR/gp78 and RNF139/TRC8; recruitment to lipid droplets by AUP1 facilitates interaction of UBE2G2 with AMFR and RNF139, leading to sterol-induced ubiquitination of 3-hydroxy-3-methylglutaryl coenzyme A reductase and its subsequent proteasomal degradation.</text>
</comment>
<dbReference type="SUPFAM" id="SSF54495">
    <property type="entry name" value="UBC-like"/>
    <property type="match status" value="1"/>
</dbReference>
<dbReference type="SMART" id="SM00212">
    <property type="entry name" value="UBCc"/>
    <property type="match status" value="1"/>
</dbReference>
<proteinExistence type="inferred from homology"/>
<evidence type="ECO:0000256" key="13">
    <source>
        <dbReference type="PROSITE-ProRule" id="PRU10133"/>
    </source>
</evidence>
<dbReference type="InterPro" id="IPR016135">
    <property type="entry name" value="UBQ-conjugating_enzyme/RWD"/>
</dbReference>
<evidence type="ECO:0000256" key="2">
    <source>
        <dbReference type="ARBA" id="ARBA00012486"/>
    </source>
</evidence>
<evidence type="ECO:0000256" key="5">
    <source>
        <dbReference type="ARBA" id="ARBA00022786"/>
    </source>
</evidence>
<dbReference type="GO" id="GO:0032446">
    <property type="term" value="P:protein modification by small protein conjugation"/>
    <property type="evidence" value="ECO:0007669"/>
    <property type="project" value="UniProtKB-ARBA"/>
</dbReference>
<dbReference type="InterPro" id="IPR023313">
    <property type="entry name" value="UBQ-conjugating_AS"/>
</dbReference>
<protein>
    <recommendedName>
        <fullName evidence="9">Ubiquitin-conjugating enzyme E2 G2</fullName>
        <ecNumber evidence="2">2.3.2.23</ecNumber>
    </recommendedName>
    <alternativeName>
        <fullName evidence="12">E2 ubiquitin-conjugating enzyme G2</fullName>
    </alternativeName>
    <alternativeName>
        <fullName evidence="10">Ubiquitin carrier protein G2</fullName>
    </alternativeName>
    <alternativeName>
        <fullName evidence="11">Ubiquitin-protein ligase G2</fullName>
    </alternativeName>
</protein>
<evidence type="ECO:0000256" key="11">
    <source>
        <dbReference type="ARBA" id="ARBA00079258"/>
    </source>
</evidence>
<comment type="similarity">
    <text evidence="14">Belongs to the ubiquitin-conjugating enzyme family.</text>
</comment>
<evidence type="ECO:0000256" key="6">
    <source>
        <dbReference type="ARBA" id="ARBA00022840"/>
    </source>
</evidence>
<keyword evidence="4 14" id="KW-0547">Nucleotide-binding</keyword>
<dbReference type="GO" id="GO:0005524">
    <property type="term" value="F:ATP binding"/>
    <property type="evidence" value="ECO:0007669"/>
    <property type="project" value="UniProtKB-UniRule"/>
</dbReference>
<dbReference type="InterPro" id="IPR050113">
    <property type="entry name" value="Ub_conjugating_enzyme"/>
</dbReference>
<evidence type="ECO:0000256" key="3">
    <source>
        <dbReference type="ARBA" id="ARBA00022679"/>
    </source>
</evidence>
<name>A0A915DL24_9BILA</name>
<dbReference type="PROSITE" id="PS50127">
    <property type="entry name" value="UBC_2"/>
    <property type="match status" value="1"/>
</dbReference>
<evidence type="ECO:0000259" key="15">
    <source>
        <dbReference type="PROSITE" id="PS50127"/>
    </source>
</evidence>
<dbReference type="FunFam" id="3.10.110.10:FF:000008">
    <property type="entry name" value="Ubiquitin-conjugating enzyme E2 G2"/>
    <property type="match status" value="1"/>
</dbReference>
<evidence type="ECO:0000256" key="10">
    <source>
        <dbReference type="ARBA" id="ARBA00076340"/>
    </source>
</evidence>
<evidence type="ECO:0000256" key="9">
    <source>
        <dbReference type="ARBA" id="ARBA00073285"/>
    </source>
</evidence>
<evidence type="ECO:0000256" key="12">
    <source>
        <dbReference type="ARBA" id="ARBA00079959"/>
    </source>
</evidence>
<keyword evidence="5 14" id="KW-0833">Ubl conjugation pathway</keyword>
<evidence type="ECO:0000313" key="16">
    <source>
        <dbReference type="Proteomes" id="UP000887574"/>
    </source>
</evidence>
<dbReference type="WBParaSite" id="jg20491">
    <property type="protein sequence ID" value="jg20491"/>
    <property type="gene ID" value="jg20491"/>
</dbReference>
<evidence type="ECO:0000256" key="7">
    <source>
        <dbReference type="ARBA" id="ARBA00055690"/>
    </source>
</evidence>
<dbReference type="Gene3D" id="3.10.110.10">
    <property type="entry name" value="Ubiquitin Conjugating Enzyme"/>
    <property type="match status" value="1"/>
</dbReference>
<keyword evidence="3" id="KW-0808">Transferase</keyword>
<dbReference type="GO" id="GO:0061631">
    <property type="term" value="F:ubiquitin conjugating enzyme activity"/>
    <property type="evidence" value="ECO:0007669"/>
    <property type="project" value="UniProtKB-EC"/>
</dbReference>
<evidence type="ECO:0000256" key="14">
    <source>
        <dbReference type="RuleBase" id="RU362109"/>
    </source>
</evidence>
<dbReference type="InterPro" id="IPR000608">
    <property type="entry name" value="UBC"/>
</dbReference>
<dbReference type="GO" id="GO:0036503">
    <property type="term" value="P:ERAD pathway"/>
    <property type="evidence" value="ECO:0007669"/>
    <property type="project" value="UniProtKB-ARBA"/>
</dbReference>
<feature type="domain" description="UBC core" evidence="15">
    <location>
        <begin position="4"/>
        <end position="163"/>
    </location>
</feature>
<evidence type="ECO:0000256" key="8">
    <source>
        <dbReference type="ARBA" id="ARBA00063420"/>
    </source>
</evidence>
<organism evidence="16 17">
    <name type="scientific">Ditylenchus dipsaci</name>
    <dbReference type="NCBI Taxonomy" id="166011"/>
    <lineage>
        <taxon>Eukaryota</taxon>
        <taxon>Metazoa</taxon>
        <taxon>Ecdysozoa</taxon>
        <taxon>Nematoda</taxon>
        <taxon>Chromadorea</taxon>
        <taxon>Rhabditida</taxon>
        <taxon>Tylenchina</taxon>
        <taxon>Tylenchomorpha</taxon>
        <taxon>Sphaerularioidea</taxon>
        <taxon>Anguinidae</taxon>
        <taxon>Anguininae</taxon>
        <taxon>Ditylenchus</taxon>
    </lineage>
</organism>
<dbReference type="PROSITE" id="PS00183">
    <property type="entry name" value="UBC_1"/>
    <property type="match status" value="1"/>
</dbReference>
<dbReference type="EC" id="2.3.2.23" evidence="2"/>
<dbReference type="Proteomes" id="UP000887574">
    <property type="component" value="Unplaced"/>
</dbReference>